<dbReference type="PROSITE" id="PS51257">
    <property type="entry name" value="PROKAR_LIPOPROTEIN"/>
    <property type="match status" value="1"/>
</dbReference>
<evidence type="ECO:0000313" key="1">
    <source>
        <dbReference type="EMBL" id="KQL19967.1"/>
    </source>
</evidence>
<dbReference type="EMBL" id="LJIX01000006">
    <property type="protein sequence ID" value="KQL19967.1"/>
    <property type="molecule type" value="Genomic_DNA"/>
</dbReference>
<dbReference type="AlphaFoldDB" id="A0A0Q3VIC0"/>
<evidence type="ECO:0008006" key="3">
    <source>
        <dbReference type="Google" id="ProtNLM"/>
    </source>
</evidence>
<sequence length="155" mass="17743">MKRVHIISLFLLIFIMFGCTSEAKIVNPQNDKSDTEQSNKNITYFGEGEEWFSTYTISRVRTSVFESLYIQYITDRTASVEEQGTHGIGEIEYSLKIGDSSSLESSFPQPLKGVRNFHTATEINAELVNGDFPETIKLTIMWDEKKEMIELVKQD</sequence>
<protein>
    <recommendedName>
        <fullName evidence="3">Lipoprotein</fullName>
    </recommendedName>
</protein>
<name>A0A0Q3VIC0_9BACI</name>
<accession>A0A0Q3VIC0</accession>
<dbReference type="STRING" id="1637975.AN957_16270"/>
<dbReference type="PATRIC" id="fig|1637975.4.peg.3164"/>
<comment type="caution">
    <text evidence="1">The sequence shown here is derived from an EMBL/GenBank/DDBJ whole genome shotgun (WGS) entry which is preliminary data.</text>
</comment>
<gene>
    <name evidence="1" type="ORF">AN957_16270</name>
</gene>
<dbReference type="Proteomes" id="UP000050996">
    <property type="component" value="Unassembled WGS sequence"/>
</dbReference>
<evidence type="ECO:0000313" key="2">
    <source>
        <dbReference type="Proteomes" id="UP000050996"/>
    </source>
</evidence>
<proteinExistence type="predicted"/>
<organism evidence="1 2">
    <name type="scientific">Cytobacillus solani</name>
    <dbReference type="NCBI Taxonomy" id="1637975"/>
    <lineage>
        <taxon>Bacteria</taxon>
        <taxon>Bacillati</taxon>
        <taxon>Bacillota</taxon>
        <taxon>Bacilli</taxon>
        <taxon>Bacillales</taxon>
        <taxon>Bacillaceae</taxon>
        <taxon>Cytobacillus</taxon>
    </lineage>
</organism>
<dbReference type="RefSeq" id="WP_053476502.1">
    <property type="nucleotide sequence ID" value="NZ_CP041305.1"/>
</dbReference>
<keyword evidence="2" id="KW-1185">Reference proteome</keyword>
<reference evidence="1 2" key="1">
    <citation type="submission" date="2015-09" db="EMBL/GenBank/DDBJ databases">
        <title>Genome sequencing project for genomic taxonomy and phylogenomics of Bacillus-like bacteria.</title>
        <authorList>
            <person name="Liu B."/>
            <person name="Wang J."/>
            <person name="Zhu Y."/>
            <person name="Liu G."/>
            <person name="Chen Q."/>
            <person name="Chen Z."/>
            <person name="Lan J."/>
            <person name="Che J."/>
            <person name="Ge C."/>
            <person name="Shi H."/>
            <person name="Pan Z."/>
            <person name="Liu X."/>
        </authorList>
    </citation>
    <scope>NUCLEOTIDE SEQUENCE [LARGE SCALE GENOMIC DNA]</scope>
    <source>
        <strain evidence="1 2">FJAT-18043</strain>
    </source>
</reference>